<evidence type="ECO:0000313" key="2">
    <source>
        <dbReference type="EMBL" id="TDL22979.1"/>
    </source>
</evidence>
<gene>
    <name evidence="2" type="ORF">BD410DRAFT_769370</name>
</gene>
<proteinExistence type="predicted"/>
<sequence length="235" mass="26308">MEAGISASPPTTSSTSSLDAPLLVPTRQSKFWFQDGSIILHVENATYKVHRSVLESYSSVLRERFSKACHDGIQRSQGEGQVPSVKLEDVSNNDFMQFLALLYPRDFQDRESLTPTQWSSLLTMSHTFQIPSLRKLAISFISSTASDVDKIAFGHMHGVKEWLLPSYDALANRNDPLTVEEGWRLGVDVVVRIAKARELRLTLGERWSEVGGEVLRRIFEDLELPLEGAGIDADM</sequence>
<dbReference type="Pfam" id="PF00651">
    <property type="entry name" value="BTB"/>
    <property type="match status" value="1"/>
</dbReference>
<dbReference type="VEuPathDB" id="FungiDB:BD410DRAFT_769370"/>
<evidence type="ECO:0000313" key="3">
    <source>
        <dbReference type="Proteomes" id="UP000294933"/>
    </source>
</evidence>
<dbReference type="SUPFAM" id="SSF54695">
    <property type="entry name" value="POZ domain"/>
    <property type="match status" value="1"/>
</dbReference>
<evidence type="ECO:0000259" key="1">
    <source>
        <dbReference type="PROSITE" id="PS50097"/>
    </source>
</evidence>
<dbReference type="OrthoDB" id="2367075at2759"/>
<dbReference type="AlphaFoldDB" id="A0A4Y7Q7U7"/>
<feature type="domain" description="BTB" evidence="1">
    <location>
        <begin position="36"/>
        <end position="111"/>
    </location>
</feature>
<dbReference type="EMBL" id="ML170172">
    <property type="protein sequence ID" value="TDL22979.1"/>
    <property type="molecule type" value="Genomic_DNA"/>
</dbReference>
<keyword evidence="3" id="KW-1185">Reference proteome</keyword>
<dbReference type="InterPro" id="IPR000210">
    <property type="entry name" value="BTB/POZ_dom"/>
</dbReference>
<organism evidence="2 3">
    <name type="scientific">Rickenella mellea</name>
    <dbReference type="NCBI Taxonomy" id="50990"/>
    <lineage>
        <taxon>Eukaryota</taxon>
        <taxon>Fungi</taxon>
        <taxon>Dikarya</taxon>
        <taxon>Basidiomycota</taxon>
        <taxon>Agaricomycotina</taxon>
        <taxon>Agaricomycetes</taxon>
        <taxon>Hymenochaetales</taxon>
        <taxon>Rickenellaceae</taxon>
        <taxon>Rickenella</taxon>
    </lineage>
</organism>
<dbReference type="PROSITE" id="PS50097">
    <property type="entry name" value="BTB"/>
    <property type="match status" value="1"/>
</dbReference>
<reference evidence="2 3" key="1">
    <citation type="submission" date="2018-06" db="EMBL/GenBank/DDBJ databases">
        <title>A transcriptomic atlas of mushroom development highlights an independent origin of complex multicellularity.</title>
        <authorList>
            <consortium name="DOE Joint Genome Institute"/>
            <person name="Krizsan K."/>
            <person name="Almasi E."/>
            <person name="Merenyi Z."/>
            <person name="Sahu N."/>
            <person name="Viragh M."/>
            <person name="Koszo T."/>
            <person name="Mondo S."/>
            <person name="Kiss B."/>
            <person name="Balint B."/>
            <person name="Kues U."/>
            <person name="Barry K."/>
            <person name="Hegedus J.C."/>
            <person name="Henrissat B."/>
            <person name="Johnson J."/>
            <person name="Lipzen A."/>
            <person name="Ohm R."/>
            <person name="Nagy I."/>
            <person name="Pangilinan J."/>
            <person name="Yan J."/>
            <person name="Xiong Y."/>
            <person name="Grigoriev I.V."/>
            <person name="Hibbett D.S."/>
            <person name="Nagy L.G."/>
        </authorList>
    </citation>
    <scope>NUCLEOTIDE SEQUENCE [LARGE SCALE GENOMIC DNA]</scope>
    <source>
        <strain evidence="2 3">SZMC22713</strain>
    </source>
</reference>
<dbReference type="Gene3D" id="3.30.710.10">
    <property type="entry name" value="Potassium Channel Kv1.1, Chain A"/>
    <property type="match status" value="1"/>
</dbReference>
<dbReference type="InterPro" id="IPR011333">
    <property type="entry name" value="SKP1/BTB/POZ_sf"/>
</dbReference>
<protein>
    <recommendedName>
        <fullName evidence="1">BTB domain-containing protein</fullName>
    </recommendedName>
</protein>
<accession>A0A4Y7Q7U7</accession>
<name>A0A4Y7Q7U7_9AGAM</name>
<dbReference type="SMART" id="SM00225">
    <property type="entry name" value="BTB"/>
    <property type="match status" value="1"/>
</dbReference>
<dbReference type="Proteomes" id="UP000294933">
    <property type="component" value="Unassembled WGS sequence"/>
</dbReference>